<evidence type="ECO:0000313" key="9">
    <source>
        <dbReference type="Proteomes" id="UP000677054"/>
    </source>
</evidence>
<evidence type="ECO:0000256" key="3">
    <source>
        <dbReference type="ARBA" id="ARBA00022741"/>
    </source>
</evidence>
<dbReference type="AlphaFoldDB" id="A0A7R8X5S5"/>
<dbReference type="InterPro" id="IPR003439">
    <property type="entry name" value="ABC_transporter-like_ATP-bd"/>
</dbReference>
<dbReference type="InterPro" id="IPR050611">
    <property type="entry name" value="ABCF"/>
</dbReference>
<dbReference type="InterPro" id="IPR027417">
    <property type="entry name" value="P-loop_NTPase"/>
</dbReference>
<dbReference type="OrthoDB" id="2110130at2759"/>
<feature type="domain" description="ABC transporter" evidence="7">
    <location>
        <begin position="391"/>
        <end position="608"/>
    </location>
</feature>
<evidence type="ECO:0000256" key="5">
    <source>
        <dbReference type="SAM" id="MobiDB-lite"/>
    </source>
</evidence>
<keyword evidence="3" id="KW-0547">Nucleotide-binding</keyword>
<dbReference type="FunFam" id="3.40.50.300:FF:000683">
    <property type="entry name" value="Abc transporter f family member 1"/>
    <property type="match status" value="1"/>
</dbReference>
<dbReference type="Pfam" id="PF12848">
    <property type="entry name" value="ABC_tran_Xtn"/>
    <property type="match status" value="1"/>
</dbReference>
<dbReference type="InterPro" id="IPR036361">
    <property type="entry name" value="SAP_dom_sf"/>
</dbReference>
<organism evidence="8">
    <name type="scientific">Darwinula stevensoni</name>
    <dbReference type="NCBI Taxonomy" id="69355"/>
    <lineage>
        <taxon>Eukaryota</taxon>
        <taxon>Metazoa</taxon>
        <taxon>Ecdysozoa</taxon>
        <taxon>Arthropoda</taxon>
        <taxon>Crustacea</taxon>
        <taxon>Oligostraca</taxon>
        <taxon>Ostracoda</taxon>
        <taxon>Podocopa</taxon>
        <taxon>Podocopida</taxon>
        <taxon>Darwinulocopina</taxon>
        <taxon>Darwinuloidea</taxon>
        <taxon>Darwinulidae</taxon>
        <taxon>Darwinula</taxon>
    </lineage>
</organism>
<dbReference type="GO" id="GO:0016887">
    <property type="term" value="F:ATP hydrolysis activity"/>
    <property type="evidence" value="ECO:0007669"/>
    <property type="project" value="InterPro"/>
</dbReference>
<feature type="domain" description="SAP" evidence="6">
    <location>
        <begin position="677"/>
        <end position="711"/>
    </location>
</feature>
<dbReference type="InterPro" id="IPR017871">
    <property type="entry name" value="ABC_transporter-like_CS"/>
</dbReference>
<name>A0A7R8X5S5_9CRUS</name>
<evidence type="ECO:0000313" key="8">
    <source>
        <dbReference type="EMBL" id="CAD7244338.1"/>
    </source>
</evidence>
<protein>
    <recommendedName>
        <fullName evidence="10">ATP-binding cassette sub-family F member 2</fullName>
    </recommendedName>
</protein>
<feature type="region of interest" description="Disordered" evidence="5">
    <location>
        <begin position="861"/>
        <end position="881"/>
    </location>
</feature>
<evidence type="ECO:0000259" key="6">
    <source>
        <dbReference type="PROSITE" id="PS50800"/>
    </source>
</evidence>
<keyword evidence="9" id="KW-1185">Reference proteome</keyword>
<evidence type="ECO:0008006" key="10">
    <source>
        <dbReference type="Google" id="ProtNLM"/>
    </source>
</evidence>
<proteinExistence type="inferred from homology"/>
<dbReference type="InterPro" id="IPR032781">
    <property type="entry name" value="ABC_tran_Xtn"/>
</dbReference>
<feature type="region of interest" description="Disordered" evidence="5">
    <location>
        <begin position="1"/>
        <end position="42"/>
    </location>
</feature>
<comment type="similarity">
    <text evidence="1">Belongs to the ABC transporter superfamily. ABCF family. EF3 subfamily.</text>
</comment>
<dbReference type="SMART" id="SM00382">
    <property type="entry name" value="AAA"/>
    <property type="match status" value="2"/>
</dbReference>
<keyword evidence="2" id="KW-0677">Repeat</keyword>
<dbReference type="EMBL" id="LR900133">
    <property type="protein sequence ID" value="CAD7244338.1"/>
    <property type="molecule type" value="Genomic_DNA"/>
</dbReference>
<dbReference type="PROSITE" id="PS50893">
    <property type="entry name" value="ABC_TRANSPORTER_2"/>
    <property type="match status" value="2"/>
</dbReference>
<feature type="compositionally biased region" description="Acidic residues" evidence="5">
    <location>
        <begin position="723"/>
        <end position="736"/>
    </location>
</feature>
<dbReference type="FunFam" id="3.40.50.300:FF:000104">
    <property type="entry name" value="ATP-binding cassette sub-family F member 3"/>
    <property type="match status" value="1"/>
</dbReference>
<dbReference type="InterPro" id="IPR003593">
    <property type="entry name" value="AAA+_ATPase"/>
</dbReference>
<feature type="compositionally biased region" description="Basic and acidic residues" evidence="5">
    <location>
        <begin position="737"/>
        <end position="761"/>
    </location>
</feature>
<feature type="domain" description="ABC transporter" evidence="7">
    <location>
        <begin position="79"/>
        <end position="320"/>
    </location>
</feature>
<evidence type="ECO:0000256" key="2">
    <source>
        <dbReference type="ARBA" id="ARBA00022737"/>
    </source>
</evidence>
<dbReference type="PANTHER" id="PTHR19211">
    <property type="entry name" value="ATP-BINDING TRANSPORT PROTEIN-RELATED"/>
    <property type="match status" value="1"/>
</dbReference>
<dbReference type="PANTHER" id="PTHR19211:SF15">
    <property type="entry name" value="ATP-BINDING CASSETTE SUB-FAMILY F MEMBER 2"/>
    <property type="match status" value="1"/>
</dbReference>
<dbReference type="SMART" id="SM00513">
    <property type="entry name" value="SAP"/>
    <property type="match status" value="1"/>
</dbReference>
<dbReference type="CDD" id="cd03221">
    <property type="entry name" value="ABCF_EF-3"/>
    <property type="match status" value="2"/>
</dbReference>
<dbReference type="SUPFAM" id="SSF52540">
    <property type="entry name" value="P-loop containing nucleoside triphosphate hydrolases"/>
    <property type="match status" value="2"/>
</dbReference>
<feature type="region of interest" description="Disordered" evidence="5">
    <location>
        <begin position="640"/>
        <end position="672"/>
    </location>
</feature>
<dbReference type="SUPFAM" id="SSF68906">
    <property type="entry name" value="SAP domain"/>
    <property type="match status" value="1"/>
</dbReference>
<evidence type="ECO:0000259" key="7">
    <source>
        <dbReference type="PROSITE" id="PS50893"/>
    </source>
</evidence>
<dbReference type="Proteomes" id="UP000677054">
    <property type="component" value="Unassembled WGS sequence"/>
</dbReference>
<dbReference type="PROSITE" id="PS00211">
    <property type="entry name" value="ABC_TRANSPORTER_1"/>
    <property type="match status" value="1"/>
</dbReference>
<dbReference type="InterPro" id="IPR003034">
    <property type="entry name" value="SAP_dom"/>
</dbReference>
<dbReference type="EMBL" id="CAJPEV010000616">
    <property type="protein sequence ID" value="CAG0886952.1"/>
    <property type="molecule type" value="Genomic_DNA"/>
</dbReference>
<gene>
    <name evidence="8" type="ORF">DSTB1V02_LOCUS4235</name>
</gene>
<dbReference type="Pfam" id="PF00005">
    <property type="entry name" value="ABC_tran"/>
    <property type="match status" value="2"/>
</dbReference>
<feature type="compositionally biased region" description="Low complexity" evidence="5">
    <location>
        <begin position="864"/>
        <end position="873"/>
    </location>
</feature>
<accession>A0A7R8X5S5</accession>
<evidence type="ECO:0000256" key="1">
    <source>
        <dbReference type="ARBA" id="ARBA00011054"/>
    </source>
</evidence>
<feature type="region of interest" description="Disordered" evidence="5">
    <location>
        <begin position="722"/>
        <end position="808"/>
    </location>
</feature>
<dbReference type="PROSITE" id="PS50800">
    <property type="entry name" value="SAP"/>
    <property type="match status" value="1"/>
</dbReference>
<evidence type="ECO:0000256" key="4">
    <source>
        <dbReference type="ARBA" id="ARBA00022840"/>
    </source>
</evidence>
<reference evidence="8" key="1">
    <citation type="submission" date="2020-11" db="EMBL/GenBank/DDBJ databases">
        <authorList>
            <person name="Tran Van P."/>
        </authorList>
    </citation>
    <scope>NUCLEOTIDE SEQUENCE</scope>
</reference>
<dbReference type="Gene3D" id="1.10.720.30">
    <property type="entry name" value="SAP domain"/>
    <property type="match status" value="1"/>
</dbReference>
<sequence>MKMPSDAKKKREQKKKTIAKQKGSAGNSKGQDVANGSGEKQNGYVVQKEVDDSLEAAKKNADNRAVTGVLGIHARSRDIKIDNFSITFHGCELLQDTRLELSCGQRYGLIGLNGSGKSTLLEALGNREVPIQDQIDIYLLSHEIHPSEKTALQSVMDVDQERLRLERLAEELAHLDDEESHDELMDVYERLEDLGADVAEARASYILHGLGFSKEMVNRKCKDMSGGWRMRVALARALYVRPHLLLLDEPTNHLDLDACVWLEEELKKYKRILVVVSHSQDFLNGVCSNIIHLNKKRLKMYGGNYDQFVRTRLELLENQMKQYSWEQDQIAHMKNYIARFGHGSAKLAAQAKSKEKTLSKMVAGGLTEKVLADKVVQFYFPPCGTIPPPVIMVQHVSFKYTEDGPWIYKNLEFGIDLDSRVALVGPNGAGKSTLLKLLYGEIMPTEGMIRKNSHLKMARYHQHLQDLLDMNLSPLEFMLKSFPEIKEKEEMRKIIGRYGLTGKNQVCPIGQLSDGQRCRVMFAWLAWQAPHLLLLDEPTNHLDMETIDALAEAVNDFDGGMILVSHDFRLISQVAEEIWVCDKATIKKWEGDITSYKEFLRRKVLAENDRMLKHETLHCSQHKGDDRDVEFENKRSMGKEADTDLEIGLTPDASSGSIDDSSSPDIETAKNAAHQDLTKLKVADLKKELKQRGLTVMGTKADLIQRLQEALLREEEMALAEEKLEDESSFLEDDPGLEEKLSGREEPIQDSEKQKEKEEVKQTVIPTAKRVPLKRRTSESGVIAPAEAEVNATEAPKAPSTASGAAAPVKVTGLSQQERLKNRAERFGTVTNAKGTGSSAALNGADTDEKLKQRAERFGISKAGGTTSSTGTSLISDEKKEERKRRFGEVFSGDTEERKQMRAKRFGLSTTIQSAKIPSSVPDEEKKAARAINVIVTDIVRVLTNVTRASTSRRRAIRAHFSSEKRAMYRTRRNTVF</sequence>
<dbReference type="Pfam" id="PF02037">
    <property type="entry name" value="SAP"/>
    <property type="match status" value="1"/>
</dbReference>
<keyword evidence="4" id="KW-0067">ATP-binding</keyword>
<feature type="compositionally biased region" description="Low complexity" evidence="5">
    <location>
        <begin position="651"/>
        <end position="666"/>
    </location>
</feature>
<feature type="compositionally biased region" description="Basic residues" evidence="5">
    <location>
        <begin position="10"/>
        <end position="19"/>
    </location>
</feature>
<dbReference type="GO" id="GO:0005524">
    <property type="term" value="F:ATP binding"/>
    <property type="evidence" value="ECO:0007669"/>
    <property type="project" value="UniProtKB-KW"/>
</dbReference>
<dbReference type="Gene3D" id="3.40.50.300">
    <property type="entry name" value="P-loop containing nucleotide triphosphate hydrolases"/>
    <property type="match status" value="2"/>
</dbReference>